<dbReference type="Proteomes" id="UP000193689">
    <property type="component" value="Unassembled WGS sequence"/>
</dbReference>
<organism evidence="1 2">
    <name type="scientific">Pseudomassariella vexata</name>
    <dbReference type="NCBI Taxonomy" id="1141098"/>
    <lineage>
        <taxon>Eukaryota</taxon>
        <taxon>Fungi</taxon>
        <taxon>Dikarya</taxon>
        <taxon>Ascomycota</taxon>
        <taxon>Pezizomycotina</taxon>
        <taxon>Sordariomycetes</taxon>
        <taxon>Xylariomycetidae</taxon>
        <taxon>Amphisphaeriales</taxon>
        <taxon>Pseudomassariaceae</taxon>
        <taxon>Pseudomassariella</taxon>
    </lineage>
</organism>
<comment type="caution">
    <text evidence="1">The sequence shown here is derived from an EMBL/GenBank/DDBJ whole genome shotgun (WGS) entry which is preliminary data.</text>
</comment>
<evidence type="ECO:0000313" key="1">
    <source>
        <dbReference type="EMBL" id="ORY69837.1"/>
    </source>
</evidence>
<gene>
    <name evidence="1" type="ORF">BCR38DRAFT_420209</name>
</gene>
<dbReference type="AlphaFoldDB" id="A0A1Y2EEK0"/>
<keyword evidence="2" id="KW-1185">Reference proteome</keyword>
<dbReference type="EMBL" id="MCFJ01000002">
    <property type="protein sequence ID" value="ORY69837.1"/>
    <property type="molecule type" value="Genomic_DNA"/>
</dbReference>
<evidence type="ECO:0000313" key="2">
    <source>
        <dbReference type="Proteomes" id="UP000193689"/>
    </source>
</evidence>
<name>A0A1Y2EEK0_9PEZI</name>
<dbReference type="GeneID" id="63775581"/>
<sequence>MQTRLATPPCPLRGLYTILRALAVVTFMVVTMQQLRAVICVASGTCSCQFQMSVSRAALGKCEREHLAIGPL</sequence>
<dbReference type="RefSeq" id="XP_040719787.1">
    <property type="nucleotide sequence ID" value="XM_040859369.1"/>
</dbReference>
<accession>A0A1Y2EEK0</accession>
<protein>
    <submittedName>
        <fullName evidence="1">Uncharacterized protein</fullName>
    </submittedName>
</protein>
<reference evidence="1 2" key="1">
    <citation type="submission" date="2016-07" db="EMBL/GenBank/DDBJ databases">
        <title>Pervasive Adenine N6-methylation of Active Genes in Fungi.</title>
        <authorList>
            <consortium name="DOE Joint Genome Institute"/>
            <person name="Mondo S.J."/>
            <person name="Dannebaum R.O."/>
            <person name="Kuo R.C."/>
            <person name="Labutti K."/>
            <person name="Haridas S."/>
            <person name="Kuo A."/>
            <person name="Salamov A."/>
            <person name="Ahrendt S.R."/>
            <person name="Lipzen A."/>
            <person name="Sullivan W."/>
            <person name="Andreopoulos W.B."/>
            <person name="Clum A."/>
            <person name="Lindquist E."/>
            <person name="Daum C."/>
            <person name="Ramamoorthy G.K."/>
            <person name="Gryganskyi A."/>
            <person name="Culley D."/>
            <person name="Magnuson J.K."/>
            <person name="James T.Y."/>
            <person name="O'Malley M.A."/>
            <person name="Stajich J.E."/>
            <person name="Spatafora J.W."/>
            <person name="Visel A."/>
            <person name="Grigoriev I.V."/>
        </authorList>
    </citation>
    <scope>NUCLEOTIDE SEQUENCE [LARGE SCALE GENOMIC DNA]</scope>
    <source>
        <strain evidence="1 2">CBS 129021</strain>
    </source>
</reference>
<dbReference type="InParanoid" id="A0A1Y2EEK0"/>
<proteinExistence type="predicted"/>